<keyword evidence="1" id="KW-0732">Signal</keyword>
<name>A0A016VPG4_9BILA</name>
<evidence type="ECO:0000313" key="2">
    <source>
        <dbReference type="EMBL" id="EYC29211.1"/>
    </source>
</evidence>
<dbReference type="AlphaFoldDB" id="A0A016VPG4"/>
<accession>A0A016VPG4</accession>
<gene>
    <name evidence="2" type="primary">Acey_s0006.g2842</name>
    <name evidence="2" type="ORF">Y032_0006g2842</name>
</gene>
<proteinExistence type="predicted"/>
<evidence type="ECO:0000313" key="3">
    <source>
        <dbReference type="Proteomes" id="UP000024635"/>
    </source>
</evidence>
<keyword evidence="3" id="KW-1185">Reference proteome</keyword>
<protein>
    <submittedName>
        <fullName evidence="2">Uncharacterized protein</fullName>
    </submittedName>
</protein>
<feature type="chain" id="PRO_5001493763" evidence="1">
    <location>
        <begin position="23"/>
        <end position="105"/>
    </location>
</feature>
<evidence type="ECO:0000256" key="1">
    <source>
        <dbReference type="SAM" id="SignalP"/>
    </source>
</evidence>
<organism evidence="2 3">
    <name type="scientific">Ancylostoma ceylanicum</name>
    <dbReference type="NCBI Taxonomy" id="53326"/>
    <lineage>
        <taxon>Eukaryota</taxon>
        <taxon>Metazoa</taxon>
        <taxon>Ecdysozoa</taxon>
        <taxon>Nematoda</taxon>
        <taxon>Chromadorea</taxon>
        <taxon>Rhabditida</taxon>
        <taxon>Rhabditina</taxon>
        <taxon>Rhabditomorpha</taxon>
        <taxon>Strongyloidea</taxon>
        <taxon>Ancylostomatidae</taxon>
        <taxon>Ancylostomatinae</taxon>
        <taxon>Ancylostoma</taxon>
    </lineage>
</organism>
<comment type="caution">
    <text evidence="2">The sequence shown here is derived from an EMBL/GenBank/DDBJ whole genome shotgun (WGS) entry which is preliminary data.</text>
</comment>
<feature type="signal peptide" evidence="1">
    <location>
        <begin position="1"/>
        <end position="22"/>
    </location>
</feature>
<reference evidence="3" key="1">
    <citation type="journal article" date="2015" name="Nat. Genet.">
        <title>The genome and transcriptome of the zoonotic hookworm Ancylostoma ceylanicum identify infection-specific gene families.</title>
        <authorList>
            <person name="Schwarz E.M."/>
            <person name="Hu Y."/>
            <person name="Antoshechkin I."/>
            <person name="Miller M.M."/>
            <person name="Sternberg P.W."/>
            <person name="Aroian R.V."/>
        </authorList>
    </citation>
    <scope>NUCLEOTIDE SEQUENCE</scope>
    <source>
        <strain evidence="3">HY135</strain>
    </source>
</reference>
<dbReference type="Proteomes" id="UP000024635">
    <property type="component" value="Unassembled WGS sequence"/>
</dbReference>
<dbReference type="EMBL" id="JARK01001342">
    <property type="protein sequence ID" value="EYC29211.1"/>
    <property type="molecule type" value="Genomic_DNA"/>
</dbReference>
<sequence>MNKIHYTLRCLSLLTFVLPIKSLFQIRRGHFCWDSNKLEKRLRWFEHIMRRSPLHYTLLGRLWIGSYRQAPQRRTKKTMEGRRKQEYELGITKDDAQERDLCWID</sequence>